<protein>
    <submittedName>
        <fullName evidence="1">Uncharacterized protein</fullName>
    </submittedName>
</protein>
<evidence type="ECO:0000313" key="1">
    <source>
        <dbReference type="EMBL" id="ALS73917.1"/>
    </source>
</evidence>
<sequence length="278" mass="31616">MRGIVVSPEIVMSGKNSMSVNGGTIAPIKLRQYLLYWDQIDFPTSNIITFGGTADTDFLESTGALKRSRVNLQMAGEFTNLFLKSQMEAFRLNNEKEVGSWSLAQPHYNLVLDEVSGIMSRNIEVELYQSLPVPEKDVPLVDILEFKEKRKDELLEFRSLIDNLYLDIVNSGDQERDKLKSLELLARKTKEIDRLMEESFMSRLAQSLKIEFDWKDMAAKTGTTVLGSFTGQYTFETGLAVGLLSSINVSSEMSLKPRSLPPELKDYAYLYYSQKEFK</sequence>
<proteinExistence type="predicted"/>
<dbReference type="AlphaFoldDB" id="A0A0U2YMG4"/>
<dbReference type="OrthoDB" id="7054050at2"/>
<dbReference type="Pfam" id="PF19749">
    <property type="entry name" value="DUF6236"/>
    <property type="match status" value="1"/>
</dbReference>
<dbReference type="InterPro" id="IPR046203">
    <property type="entry name" value="DUF6236"/>
</dbReference>
<dbReference type="EMBL" id="CP013659">
    <property type="protein sequence ID" value="ALS73917.1"/>
    <property type="molecule type" value="Genomic_DNA"/>
</dbReference>
<dbReference type="KEGG" id="prt:AUC31_01030"/>
<accession>A0A0U2YMG4</accession>
<organism evidence="1 2">
    <name type="scientific">Planococcus rifietoensis</name>
    <dbReference type="NCBI Taxonomy" id="200991"/>
    <lineage>
        <taxon>Bacteria</taxon>
        <taxon>Bacillati</taxon>
        <taxon>Bacillota</taxon>
        <taxon>Bacilli</taxon>
        <taxon>Bacillales</taxon>
        <taxon>Caryophanaceae</taxon>
        <taxon>Planococcus</taxon>
    </lineage>
</organism>
<gene>
    <name evidence="1" type="ORF">AUC31_01030</name>
</gene>
<dbReference type="Proteomes" id="UP000067683">
    <property type="component" value="Chromosome"/>
</dbReference>
<evidence type="ECO:0000313" key="2">
    <source>
        <dbReference type="Proteomes" id="UP000067683"/>
    </source>
</evidence>
<dbReference type="RefSeq" id="WP_058380626.1">
    <property type="nucleotide sequence ID" value="NZ_CP013659.2"/>
</dbReference>
<keyword evidence="2" id="KW-1185">Reference proteome</keyword>
<reference evidence="1" key="1">
    <citation type="submission" date="2016-01" db="EMBL/GenBank/DDBJ databases">
        <title>Complete genome of Planococcus rifietoensis type strain M8.</title>
        <authorList>
            <person name="See-Too W.S."/>
        </authorList>
    </citation>
    <scope>NUCLEOTIDE SEQUENCE [LARGE SCALE GENOMIC DNA]</scope>
    <source>
        <strain evidence="1">M8</strain>
    </source>
</reference>
<name>A0A0U2YMG4_9BACL</name>